<dbReference type="Pfam" id="PF10282">
    <property type="entry name" value="Lactonase"/>
    <property type="match status" value="1"/>
</dbReference>
<comment type="similarity">
    <text evidence="1">Belongs to the cycloisomerase 2 family.</text>
</comment>
<gene>
    <name evidence="3" type="ORF">WKW80_11770</name>
</gene>
<evidence type="ECO:0000313" key="3">
    <source>
        <dbReference type="EMBL" id="MEJ8822703.1"/>
    </source>
</evidence>
<dbReference type="Gene3D" id="2.130.10.10">
    <property type="entry name" value="YVTN repeat-like/Quinoprotein amine dehydrogenase"/>
    <property type="match status" value="1"/>
</dbReference>
<evidence type="ECO:0000313" key="4">
    <source>
        <dbReference type="Proteomes" id="UP001363010"/>
    </source>
</evidence>
<sequence length="352" mass="38143">MFAYVGSRTTRARNARGAGISVYRLDEEQRRLTLVQVLGDLVNPSFLALNERGDCLYSVHGDEQEVSAFRVDRASGELMLLATQGCGGKNPVHLALDPAGRDLVVSNHLSGTVAVLPVLGDGSLGPVKQLVPLPGAPGPHRIEQPFSKPHFNPFDPSGRFIALPDKGLDRIFTFRFDDGHLSPTTPAHVEARECSGPRHITFHKNKPWAFAVNELDSTVTAYAFDSNAGTLKARQILSTLPQTYTGNSRASEIEIDPSQRFLYASNRGFDSIAVFAIDETTGLLSFIEAVPSQGRTPRYFTISPNGCTMFVLNEDSDSIITMARSAMTGKLTPIDDAISCGSPVCMVFSPES</sequence>
<keyword evidence="2" id="KW-0119">Carbohydrate metabolism</keyword>
<dbReference type="InterPro" id="IPR015943">
    <property type="entry name" value="WD40/YVTN_repeat-like_dom_sf"/>
</dbReference>
<accession>A0ABU8VYM7</accession>
<protein>
    <submittedName>
        <fullName evidence="3">Lactonase family protein</fullName>
        <ecNumber evidence="3">3.1.1.-</ecNumber>
    </submittedName>
</protein>
<dbReference type="InterPro" id="IPR050282">
    <property type="entry name" value="Cycloisomerase_2"/>
</dbReference>
<dbReference type="EMBL" id="JBBKZV010000005">
    <property type="protein sequence ID" value="MEJ8822703.1"/>
    <property type="molecule type" value="Genomic_DNA"/>
</dbReference>
<keyword evidence="4" id="KW-1185">Reference proteome</keyword>
<dbReference type="InterPro" id="IPR019405">
    <property type="entry name" value="Lactonase_7-beta_prop"/>
</dbReference>
<comment type="caution">
    <text evidence="3">The sequence shown here is derived from an EMBL/GenBank/DDBJ whole genome shotgun (WGS) entry which is preliminary data.</text>
</comment>
<reference evidence="3 4" key="1">
    <citation type="submission" date="2024-03" db="EMBL/GenBank/DDBJ databases">
        <title>Novel species of the genus Variovorax.</title>
        <authorList>
            <person name="Liu Q."/>
            <person name="Xin Y.-H."/>
        </authorList>
    </citation>
    <scope>NUCLEOTIDE SEQUENCE [LARGE SCALE GENOMIC DNA]</scope>
    <source>
        <strain evidence="3 4">KACC 18501</strain>
    </source>
</reference>
<evidence type="ECO:0000256" key="1">
    <source>
        <dbReference type="ARBA" id="ARBA00005564"/>
    </source>
</evidence>
<dbReference type="GO" id="GO:0016787">
    <property type="term" value="F:hydrolase activity"/>
    <property type="evidence" value="ECO:0007669"/>
    <property type="project" value="UniProtKB-KW"/>
</dbReference>
<dbReference type="PANTHER" id="PTHR30344:SF1">
    <property type="entry name" value="6-PHOSPHOGLUCONOLACTONASE"/>
    <property type="match status" value="1"/>
</dbReference>
<dbReference type="Proteomes" id="UP001363010">
    <property type="component" value="Unassembled WGS sequence"/>
</dbReference>
<name>A0ABU8VYM7_9BURK</name>
<dbReference type="PANTHER" id="PTHR30344">
    <property type="entry name" value="6-PHOSPHOGLUCONOLACTONASE-RELATED"/>
    <property type="match status" value="1"/>
</dbReference>
<organism evidence="3 4">
    <name type="scientific">Variovorax humicola</name>
    <dbReference type="NCBI Taxonomy" id="1769758"/>
    <lineage>
        <taxon>Bacteria</taxon>
        <taxon>Pseudomonadati</taxon>
        <taxon>Pseudomonadota</taxon>
        <taxon>Betaproteobacteria</taxon>
        <taxon>Burkholderiales</taxon>
        <taxon>Comamonadaceae</taxon>
        <taxon>Variovorax</taxon>
    </lineage>
</organism>
<evidence type="ECO:0000256" key="2">
    <source>
        <dbReference type="ARBA" id="ARBA00022526"/>
    </source>
</evidence>
<proteinExistence type="inferred from homology"/>
<keyword evidence="3" id="KW-0378">Hydrolase</keyword>
<keyword evidence="2" id="KW-0313">Glucose metabolism</keyword>
<dbReference type="SUPFAM" id="SSF75011">
    <property type="entry name" value="3-carboxy-cis,cis-mucoante lactonizing enzyme"/>
    <property type="match status" value="1"/>
</dbReference>
<dbReference type="EC" id="3.1.1.-" evidence="3"/>
<dbReference type="RefSeq" id="WP_340363739.1">
    <property type="nucleotide sequence ID" value="NZ_JBBKZV010000005.1"/>
</dbReference>